<accession>A0A371I704</accession>
<feature type="non-terminal residue" evidence="1">
    <location>
        <position position="1"/>
    </location>
</feature>
<keyword evidence="2" id="KW-1185">Reference proteome</keyword>
<dbReference type="OrthoDB" id="2016337at2759"/>
<sequence>MVVTYKNWHEMLPYALHGYRTSLQTSIRATPYSLVYGMRVTVSARGAPPACGGEFEVDGGTARRGIQSGRDLDGLDELIVGPNRGRLACTEASIG</sequence>
<name>A0A371I704_MUCPR</name>
<gene>
    <name evidence="1" type="ORF">CR513_04612</name>
</gene>
<dbReference type="InterPro" id="IPR036397">
    <property type="entry name" value="RNaseH_sf"/>
</dbReference>
<comment type="caution">
    <text evidence="1">The sequence shown here is derived from an EMBL/GenBank/DDBJ whole genome shotgun (WGS) entry which is preliminary data.</text>
</comment>
<dbReference type="Proteomes" id="UP000257109">
    <property type="component" value="Unassembled WGS sequence"/>
</dbReference>
<organism evidence="1 2">
    <name type="scientific">Mucuna pruriens</name>
    <name type="common">Velvet bean</name>
    <name type="synonym">Dolichos pruriens</name>
    <dbReference type="NCBI Taxonomy" id="157652"/>
    <lineage>
        <taxon>Eukaryota</taxon>
        <taxon>Viridiplantae</taxon>
        <taxon>Streptophyta</taxon>
        <taxon>Embryophyta</taxon>
        <taxon>Tracheophyta</taxon>
        <taxon>Spermatophyta</taxon>
        <taxon>Magnoliopsida</taxon>
        <taxon>eudicotyledons</taxon>
        <taxon>Gunneridae</taxon>
        <taxon>Pentapetalae</taxon>
        <taxon>rosids</taxon>
        <taxon>fabids</taxon>
        <taxon>Fabales</taxon>
        <taxon>Fabaceae</taxon>
        <taxon>Papilionoideae</taxon>
        <taxon>50 kb inversion clade</taxon>
        <taxon>NPAAA clade</taxon>
        <taxon>indigoferoid/millettioid clade</taxon>
        <taxon>Phaseoleae</taxon>
        <taxon>Mucuna</taxon>
    </lineage>
</organism>
<dbReference type="EMBL" id="QJKJ01000770">
    <property type="protein sequence ID" value="RDY10811.1"/>
    <property type="molecule type" value="Genomic_DNA"/>
</dbReference>
<reference evidence="1" key="1">
    <citation type="submission" date="2018-05" db="EMBL/GenBank/DDBJ databases">
        <title>Draft genome of Mucuna pruriens seed.</title>
        <authorList>
            <person name="Nnadi N.E."/>
            <person name="Vos R."/>
            <person name="Hasami M.H."/>
            <person name="Devisetty U.K."/>
            <person name="Aguiy J.C."/>
        </authorList>
    </citation>
    <scope>NUCLEOTIDE SEQUENCE [LARGE SCALE GENOMIC DNA]</scope>
    <source>
        <strain evidence="1">JCA_2017</strain>
    </source>
</reference>
<protein>
    <submittedName>
        <fullName evidence="1">Uncharacterized protein</fullName>
    </submittedName>
</protein>
<dbReference type="Gene3D" id="3.30.420.10">
    <property type="entry name" value="Ribonuclease H-like superfamily/Ribonuclease H"/>
    <property type="match status" value="1"/>
</dbReference>
<dbReference type="AlphaFoldDB" id="A0A371I704"/>
<proteinExistence type="predicted"/>
<evidence type="ECO:0000313" key="2">
    <source>
        <dbReference type="Proteomes" id="UP000257109"/>
    </source>
</evidence>
<evidence type="ECO:0000313" key="1">
    <source>
        <dbReference type="EMBL" id="RDY10811.1"/>
    </source>
</evidence>
<dbReference type="GO" id="GO:0003676">
    <property type="term" value="F:nucleic acid binding"/>
    <property type="evidence" value="ECO:0007669"/>
    <property type="project" value="InterPro"/>
</dbReference>